<protein>
    <recommendedName>
        <fullName evidence="1">N-acetyltransferase domain-containing protein</fullName>
    </recommendedName>
</protein>
<evidence type="ECO:0000313" key="2">
    <source>
        <dbReference type="EMBL" id="KKR64601.1"/>
    </source>
</evidence>
<dbReference type="Gene3D" id="3.40.630.30">
    <property type="match status" value="1"/>
</dbReference>
<evidence type="ECO:0000313" key="3">
    <source>
        <dbReference type="Proteomes" id="UP000034293"/>
    </source>
</evidence>
<comment type="caution">
    <text evidence="2">The sequence shown here is derived from an EMBL/GenBank/DDBJ whole genome shotgun (WGS) entry which is preliminary data.</text>
</comment>
<dbReference type="EMBL" id="LBZA01000006">
    <property type="protein sequence ID" value="KKR64601.1"/>
    <property type="molecule type" value="Genomic_DNA"/>
</dbReference>
<dbReference type="AlphaFoldDB" id="A0A0G0SQC1"/>
<dbReference type="CDD" id="cd04301">
    <property type="entry name" value="NAT_SF"/>
    <property type="match status" value="1"/>
</dbReference>
<dbReference type="InterPro" id="IPR000182">
    <property type="entry name" value="GNAT_dom"/>
</dbReference>
<accession>A0A0G0SQC1</accession>
<organism evidence="2 3">
    <name type="scientific">Candidatus Woesebacteria bacterium GW2011_GWA1_40_43</name>
    <dbReference type="NCBI Taxonomy" id="1618553"/>
    <lineage>
        <taxon>Bacteria</taxon>
        <taxon>Candidatus Woeseibacteriota</taxon>
    </lineage>
</organism>
<dbReference type="SUPFAM" id="SSF55729">
    <property type="entry name" value="Acyl-CoA N-acyltransferases (Nat)"/>
    <property type="match status" value="1"/>
</dbReference>
<gene>
    <name evidence="2" type="ORF">UU02_C0006G0008</name>
</gene>
<proteinExistence type="predicted"/>
<name>A0A0G0SQC1_9BACT</name>
<evidence type="ECO:0000259" key="1">
    <source>
        <dbReference type="PROSITE" id="PS51186"/>
    </source>
</evidence>
<dbReference type="InterPro" id="IPR016181">
    <property type="entry name" value="Acyl_CoA_acyltransferase"/>
</dbReference>
<dbReference type="GO" id="GO:0016747">
    <property type="term" value="F:acyltransferase activity, transferring groups other than amino-acyl groups"/>
    <property type="evidence" value="ECO:0007669"/>
    <property type="project" value="InterPro"/>
</dbReference>
<reference evidence="2 3" key="1">
    <citation type="journal article" date="2015" name="Nature">
        <title>rRNA introns, odd ribosomes, and small enigmatic genomes across a large radiation of phyla.</title>
        <authorList>
            <person name="Brown C.T."/>
            <person name="Hug L.A."/>
            <person name="Thomas B.C."/>
            <person name="Sharon I."/>
            <person name="Castelle C.J."/>
            <person name="Singh A."/>
            <person name="Wilkins M.J."/>
            <person name="Williams K.H."/>
            <person name="Banfield J.F."/>
        </authorList>
    </citation>
    <scope>NUCLEOTIDE SEQUENCE [LARGE SCALE GENOMIC DNA]</scope>
</reference>
<sequence length="155" mass="18226">MTFNRLNSLSDALIVRRIRNECRTYLTNYTGYINIPKQIYWYFTYYQRATRADKYRIFIARDGKNQPVGYGALHRLDKELLVTECVAGVFRRQGYGRTILKKLINIARHEKLPLIAEIRTTNKISIALHKKCGFTLEATKLKSGYKLCVYKKSHR</sequence>
<feature type="domain" description="N-acetyltransferase" evidence="1">
    <location>
        <begin position="1"/>
        <end position="155"/>
    </location>
</feature>
<dbReference type="Pfam" id="PF00583">
    <property type="entry name" value="Acetyltransf_1"/>
    <property type="match status" value="1"/>
</dbReference>
<dbReference type="PROSITE" id="PS51186">
    <property type="entry name" value="GNAT"/>
    <property type="match status" value="1"/>
</dbReference>
<dbReference type="Proteomes" id="UP000034293">
    <property type="component" value="Unassembled WGS sequence"/>
</dbReference>